<evidence type="ECO:0000256" key="1">
    <source>
        <dbReference type="ARBA" id="ARBA00006347"/>
    </source>
</evidence>
<feature type="transmembrane region" description="Helical" evidence="3">
    <location>
        <begin position="610"/>
        <end position="629"/>
    </location>
</feature>
<dbReference type="PANTHER" id="PTHR45672">
    <property type="entry name" value="PROTEIN DISULFIDE-ISOMERASE C17H9.14C-RELATED"/>
    <property type="match status" value="1"/>
</dbReference>
<dbReference type="InterPro" id="IPR013766">
    <property type="entry name" value="Thioredoxin_domain"/>
</dbReference>
<organism evidence="6 7">
    <name type="scientific">Wickerhamomyces anomalus (strain ATCC 58044 / CBS 1984 / NCYC 433 / NRRL Y-366-8)</name>
    <name type="common">Yeast</name>
    <name type="synonym">Hansenula anomala</name>
    <dbReference type="NCBI Taxonomy" id="683960"/>
    <lineage>
        <taxon>Eukaryota</taxon>
        <taxon>Fungi</taxon>
        <taxon>Dikarya</taxon>
        <taxon>Ascomycota</taxon>
        <taxon>Saccharomycotina</taxon>
        <taxon>Saccharomycetes</taxon>
        <taxon>Phaffomycetales</taxon>
        <taxon>Wickerhamomycetaceae</taxon>
        <taxon>Wickerhamomyces</taxon>
    </lineage>
</organism>
<evidence type="ECO:0000313" key="7">
    <source>
        <dbReference type="Proteomes" id="UP000094112"/>
    </source>
</evidence>
<dbReference type="InterPro" id="IPR051063">
    <property type="entry name" value="PDI"/>
</dbReference>
<protein>
    <recommendedName>
        <fullName evidence="5">Thioredoxin domain-containing protein</fullName>
    </recommendedName>
</protein>
<dbReference type="InterPro" id="IPR036249">
    <property type="entry name" value="Thioredoxin-like_sf"/>
</dbReference>
<evidence type="ECO:0000313" key="6">
    <source>
        <dbReference type="EMBL" id="ODQ60578.1"/>
    </source>
</evidence>
<dbReference type="Proteomes" id="UP000094112">
    <property type="component" value="Unassembled WGS sequence"/>
</dbReference>
<keyword evidence="3" id="KW-0472">Membrane</keyword>
<dbReference type="GeneID" id="30199908"/>
<dbReference type="PROSITE" id="PS51352">
    <property type="entry name" value="THIOREDOXIN_2"/>
    <property type="match status" value="1"/>
</dbReference>
<dbReference type="AlphaFoldDB" id="A0A1E3P5H6"/>
<feature type="non-terminal residue" evidence="6">
    <location>
        <position position="637"/>
    </location>
</feature>
<keyword evidence="2 4" id="KW-0732">Signal</keyword>
<dbReference type="EMBL" id="KV454209">
    <property type="protein sequence ID" value="ODQ60578.1"/>
    <property type="molecule type" value="Genomic_DNA"/>
</dbReference>
<keyword evidence="3" id="KW-1133">Transmembrane helix</keyword>
<dbReference type="RefSeq" id="XP_019039785.1">
    <property type="nucleotide sequence ID" value="XM_019182662.1"/>
</dbReference>
<evidence type="ECO:0000256" key="3">
    <source>
        <dbReference type="SAM" id="Phobius"/>
    </source>
</evidence>
<feature type="domain" description="Thioredoxin" evidence="5">
    <location>
        <begin position="2"/>
        <end position="131"/>
    </location>
</feature>
<keyword evidence="7" id="KW-1185">Reference proteome</keyword>
<dbReference type="GO" id="GO:0005783">
    <property type="term" value="C:endoplasmic reticulum"/>
    <property type="evidence" value="ECO:0007669"/>
    <property type="project" value="TreeGrafter"/>
</dbReference>
<sequence>MLILPLLLSLISISNAQNTLPELLTHKSFHNTIKEAKLSLIEFYSPYCSHCNAFAPTWEDTFNQFQNDVDSSNIKMYQVNCIESGDLCQDEQILAYPSLKIYDSNGFIQNYPNSLKRNKENIIEFMKEQVIEHGGISDGPIVSKSELITTQDMINYLQNVNEHPILISFWPSFELTDLNDLNWKIFEKSDYYEDCLEFQRIWSIISNSLSSTNIKIGHFNCFKNEKICKELGIKPDFKPKVKLFLPNLENNKIISYENENNAKDIISFTKHTLSISKFTKTDSIQLMDTIKTNLKPLKSLPSKAENTFIYLYDEMTTTKEDFQILPYLIDEFAKHESTNFLISNDSNILKIMEFQQRNLINTLNNNNKPFQFNEDKYIINSMSTLPTIINFKEYSLLPSIYQSFGPYDIRDEFLIKQFIKKNSSPFITELTNKNFKDLLTNDEQLVIITTNGELPALDQFILNIHEYEEIKSTYTYNELIKARDLKKLKSDEYKSQNDYKQMVKSLRKEIKQPTPITSRYLYLDISKPLPELGIQVNNEVYQNGDVIIINSNGWYYNKDIDGGSLNSTNFVKTLETLNLDTLKEKYLLSKTLLNSPFNSKFRLFDNIHQFGIIGYIGLIISIIVIGKLVRKRFNRSN</sequence>
<dbReference type="SUPFAM" id="SSF52833">
    <property type="entry name" value="Thioredoxin-like"/>
    <property type="match status" value="2"/>
</dbReference>
<proteinExistence type="inferred from homology"/>
<dbReference type="STRING" id="683960.A0A1E3P5H6"/>
<name>A0A1E3P5H6_WICAA</name>
<dbReference type="Gene3D" id="3.40.30.10">
    <property type="entry name" value="Glutaredoxin"/>
    <property type="match status" value="2"/>
</dbReference>
<feature type="signal peptide" evidence="4">
    <location>
        <begin position="1"/>
        <end position="16"/>
    </location>
</feature>
<evidence type="ECO:0000256" key="4">
    <source>
        <dbReference type="SAM" id="SignalP"/>
    </source>
</evidence>
<dbReference type="CDD" id="cd02961">
    <property type="entry name" value="PDI_a_family"/>
    <property type="match status" value="1"/>
</dbReference>
<reference evidence="6 7" key="1">
    <citation type="journal article" date="2016" name="Proc. Natl. Acad. Sci. U.S.A.">
        <title>Comparative genomics of biotechnologically important yeasts.</title>
        <authorList>
            <person name="Riley R."/>
            <person name="Haridas S."/>
            <person name="Wolfe K.H."/>
            <person name="Lopes M.R."/>
            <person name="Hittinger C.T."/>
            <person name="Goeker M."/>
            <person name="Salamov A.A."/>
            <person name="Wisecaver J.H."/>
            <person name="Long T.M."/>
            <person name="Calvey C.H."/>
            <person name="Aerts A.L."/>
            <person name="Barry K.W."/>
            <person name="Choi C."/>
            <person name="Clum A."/>
            <person name="Coughlan A.Y."/>
            <person name="Deshpande S."/>
            <person name="Douglass A.P."/>
            <person name="Hanson S.J."/>
            <person name="Klenk H.-P."/>
            <person name="LaButti K.M."/>
            <person name="Lapidus A."/>
            <person name="Lindquist E.A."/>
            <person name="Lipzen A.M."/>
            <person name="Meier-Kolthoff J.P."/>
            <person name="Ohm R.A."/>
            <person name="Otillar R.P."/>
            <person name="Pangilinan J.L."/>
            <person name="Peng Y."/>
            <person name="Rokas A."/>
            <person name="Rosa C.A."/>
            <person name="Scheuner C."/>
            <person name="Sibirny A.A."/>
            <person name="Slot J.C."/>
            <person name="Stielow J.B."/>
            <person name="Sun H."/>
            <person name="Kurtzman C.P."/>
            <person name="Blackwell M."/>
            <person name="Grigoriev I.V."/>
            <person name="Jeffries T.W."/>
        </authorList>
    </citation>
    <scope>NUCLEOTIDE SEQUENCE [LARGE SCALE GENOMIC DNA]</scope>
    <source>
        <strain evidence="7">ATCC 58044 / CBS 1984 / NCYC 433 / NRRL Y-366-8</strain>
    </source>
</reference>
<dbReference type="GO" id="GO:0006457">
    <property type="term" value="P:protein folding"/>
    <property type="evidence" value="ECO:0007669"/>
    <property type="project" value="TreeGrafter"/>
</dbReference>
<evidence type="ECO:0000256" key="2">
    <source>
        <dbReference type="ARBA" id="ARBA00022729"/>
    </source>
</evidence>
<dbReference type="OrthoDB" id="72053at2759"/>
<dbReference type="Pfam" id="PF00085">
    <property type="entry name" value="Thioredoxin"/>
    <property type="match status" value="1"/>
</dbReference>
<dbReference type="GO" id="GO:0003756">
    <property type="term" value="F:protein disulfide isomerase activity"/>
    <property type="evidence" value="ECO:0007669"/>
    <property type="project" value="TreeGrafter"/>
</dbReference>
<feature type="chain" id="PRO_5009133691" description="Thioredoxin domain-containing protein" evidence="4">
    <location>
        <begin position="17"/>
        <end position="637"/>
    </location>
</feature>
<gene>
    <name evidence="6" type="ORF">WICANDRAFT_51146</name>
</gene>
<comment type="similarity">
    <text evidence="1">Belongs to the protein disulfide isomerase family.</text>
</comment>
<accession>A0A1E3P5H6</accession>
<evidence type="ECO:0000259" key="5">
    <source>
        <dbReference type="PROSITE" id="PS51352"/>
    </source>
</evidence>
<keyword evidence="3" id="KW-0812">Transmembrane</keyword>
<dbReference type="PANTHER" id="PTHR45672:SF3">
    <property type="entry name" value="THIOREDOXIN DOMAIN-CONTAINING PROTEIN 5"/>
    <property type="match status" value="1"/>
</dbReference>